<reference evidence="3" key="3">
    <citation type="submission" date="2025-09" db="UniProtKB">
        <authorList>
            <consortium name="Ensembl"/>
        </authorList>
    </citation>
    <scope>IDENTIFICATION</scope>
</reference>
<comment type="subcellular location">
    <subcellularLocation>
        <location evidence="2">Synaptic cell membrane</location>
        <topology evidence="2">Multi-pass membrane protein</topology>
    </subcellularLocation>
</comment>
<dbReference type="Ensembl" id="ENSMUNT00000035359.1">
    <property type="protein sequence ID" value="ENSMUNP00000031552.1"/>
    <property type="gene ID" value="ENSMUNG00000019509.1"/>
</dbReference>
<dbReference type="Pfam" id="PF02931">
    <property type="entry name" value="Neur_chan_LBD"/>
    <property type="match status" value="1"/>
</dbReference>
<evidence type="ECO:0000256" key="2">
    <source>
        <dbReference type="ARBA" id="ARBA00034099"/>
    </source>
</evidence>
<reference evidence="3" key="2">
    <citation type="submission" date="2025-08" db="UniProtKB">
        <authorList>
            <consortium name="Ensembl"/>
        </authorList>
    </citation>
    <scope>IDENTIFICATION</scope>
</reference>
<dbReference type="Proteomes" id="UP000694405">
    <property type="component" value="Chromosome 6"/>
</dbReference>
<organism evidence="3 4">
    <name type="scientific">Melopsittacus undulatus</name>
    <name type="common">Budgerigar</name>
    <name type="synonym">Psittacus undulatus</name>
    <dbReference type="NCBI Taxonomy" id="13146"/>
    <lineage>
        <taxon>Eukaryota</taxon>
        <taxon>Metazoa</taxon>
        <taxon>Chordata</taxon>
        <taxon>Craniata</taxon>
        <taxon>Vertebrata</taxon>
        <taxon>Euteleostomi</taxon>
        <taxon>Archelosauria</taxon>
        <taxon>Archosauria</taxon>
        <taxon>Dinosauria</taxon>
        <taxon>Saurischia</taxon>
        <taxon>Theropoda</taxon>
        <taxon>Coelurosauria</taxon>
        <taxon>Aves</taxon>
        <taxon>Neognathae</taxon>
        <taxon>Neoaves</taxon>
        <taxon>Telluraves</taxon>
        <taxon>Australaves</taxon>
        <taxon>Psittaciformes</taxon>
        <taxon>Psittaculidae</taxon>
        <taxon>Melopsittacus</taxon>
    </lineage>
</organism>
<dbReference type="InterPro" id="IPR006202">
    <property type="entry name" value="Neur_chan_lig-bd"/>
</dbReference>
<keyword evidence="1" id="KW-0770">Synapse</keyword>
<reference evidence="3" key="1">
    <citation type="submission" date="2020-03" db="EMBL/GenBank/DDBJ databases">
        <title>Melopsittacus undulatus (budgerigar) genome, bMelUnd1, maternal haplotype with Z.</title>
        <authorList>
            <person name="Gedman G."/>
            <person name="Mountcastle J."/>
            <person name="Haase B."/>
            <person name="Formenti G."/>
            <person name="Wright T."/>
            <person name="Apodaca J."/>
            <person name="Pelan S."/>
            <person name="Chow W."/>
            <person name="Rhie A."/>
            <person name="Howe K."/>
            <person name="Fedrigo O."/>
            <person name="Jarvis E.D."/>
        </authorList>
    </citation>
    <scope>NUCLEOTIDE SEQUENCE [LARGE SCALE GENOMIC DNA]</scope>
</reference>
<dbReference type="GO" id="GO:0097060">
    <property type="term" value="C:synaptic membrane"/>
    <property type="evidence" value="ECO:0007669"/>
    <property type="project" value="UniProtKB-SubCell"/>
</dbReference>
<sequence length="77" mass="8787">SCPVHWAPGPEHCVSCRNQEEKLLQDLMTKYNRHLRPALHGDQIIDVTLKLTLTNLISLVRNSPPQSQDRICSTKQL</sequence>
<dbReference type="AlphaFoldDB" id="A0A8V5G5X4"/>
<dbReference type="Gene3D" id="2.70.170.10">
    <property type="entry name" value="Neurotransmitter-gated ion-channel ligand-binding domain"/>
    <property type="match status" value="1"/>
</dbReference>
<dbReference type="InterPro" id="IPR036734">
    <property type="entry name" value="Neur_chan_lig-bd_sf"/>
</dbReference>
<proteinExistence type="predicted"/>
<evidence type="ECO:0000256" key="1">
    <source>
        <dbReference type="ARBA" id="ARBA00023018"/>
    </source>
</evidence>
<dbReference type="GO" id="GO:0005230">
    <property type="term" value="F:extracellular ligand-gated monoatomic ion channel activity"/>
    <property type="evidence" value="ECO:0007669"/>
    <property type="project" value="InterPro"/>
</dbReference>
<accession>A0A8V5G5X4</accession>
<name>A0A8V5G5X4_MELUD</name>
<evidence type="ECO:0000313" key="4">
    <source>
        <dbReference type="Proteomes" id="UP000694405"/>
    </source>
</evidence>
<keyword evidence="4" id="KW-1185">Reference proteome</keyword>
<evidence type="ECO:0000313" key="3">
    <source>
        <dbReference type="Ensembl" id="ENSMUNP00000031552.1"/>
    </source>
</evidence>
<protein>
    <submittedName>
        <fullName evidence="3">Uncharacterized protein</fullName>
    </submittedName>
</protein>
<dbReference type="SUPFAM" id="SSF63712">
    <property type="entry name" value="Nicotinic receptor ligand binding domain-like"/>
    <property type="match status" value="1"/>
</dbReference>